<sequence>MKTLVKNGTIITSTNEFKADILIENEKISMIGNDLSVGCDKVIDAEGKYVLPGGVDNHSHFEALNTDGVTTNAGYDTTWVALKGGTTTIVDFCTNEPGMNLMDSVDYRLNVRSKGKLAPDMAMHACCTDYTEETLDEIPKLVEFGIPTMKLFLAYKPTPLYMDDYKLLKCLKKAGECGMTMMVHAENPDVLDVERNAMAEKGCLAPKYHYMTRPPYGEAEAVSRAIRFADATDCPLCVVHVSCIEAAQVIQEARAKGSLVIGETCPHYLVLDKHKMDDPDFDQACRWVCSPALRDKEDQEYLWKCLNHDWISIVGSDNSSIPLYQKHWGEEDFRAIPNGCPGAGDRLNALWTYGVEKGKITKQKLVDIYATLPAKLNGIFPQKGAIDIGSDGDLVIFDPEYKGTITVESNPTGIEYNVFEGMEQIGRADTVLLRGEVVVENGEYLDKPVFGRFVPGKPYGLAYELKK</sequence>
<dbReference type="PANTHER" id="PTHR11647:SF1">
    <property type="entry name" value="COLLAPSIN RESPONSE MEDIATOR PROTEIN"/>
    <property type="match status" value="1"/>
</dbReference>
<dbReference type="STRING" id="1776384.GCA_900086585_02288"/>
<dbReference type="Gene3D" id="3.20.20.140">
    <property type="entry name" value="Metal-dependent hydrolases"/>
    <property type="match status" value="1"/>
</dbReference>
<dbReference type="GO" id="GO:0005829">
    <property type="term" value="C:cytosol"/>
    <property type="evidence" value="ECO:0007669"/>
    <property type="project" value="TreeGrafter"/>
</dbReference>
<dbReference type="Gene3D" id="2.30.40.10">
    <property type="entry name" value="Urease, subunit C, domain 1"/>
    <property type="match status" value="1"/>
</dbReference>
<dbReference type="RefSeq" id="WP_118333102.1">
    <property type="nucleotide sequence ID" value="NZ_AP025567.1"/>
</dbReference>
<comment type="similarity">
    <text evidence="2">Belongs to the metallo-dependent hydrolases superfamily. Hydantoinase/dihydropyrimidinase family.</text>
</comment>
<keyword evidence="8" id="KW-1185">Reference proteome</keyword>
<organism evidence="7 8">
    <name type="scientific">Emergencia timonensis</name>
    <dbReference type="NCBI Taxonomy" id="1776384"/>
    <lineage>
        <taxon>Bacteria</taxon>
        <taxon>Bacillati</taxon>
        <taxon>Bacillota</taxon>
        <taxon>Clostridia</taxon>
        <taxon>Peptostreptococcales</taxon>
        <taxon>Anaerovoracaceae</taxon>
        <taxon>Emergencia</taxon>
    </lineage>
</organism>
<comment type="cofactor">
    <cofactor evidence="1">
        <name>Zn(2+)</name>
        <dbReference type="ChEBI" id="CHEBI:29105"/>
    </cofactor>
</comment>
<keyword evidence="4 7" id="KW-0378">Hydrolase</keyword>
<dbReference type="FunFam" id="3.20.20.140:FF:000174">
    <property type="entry name" value="Dihydropyrimidinase-related protein 2"/>
    <property type="match status" value="1"/>
</dbReference>
<dbReference type="GO" id="GO:0004157">
    <property type="term" value="F:dihydropyrimidinase activity"/>
    <property type="evidence" value="ECO:0007669"/>
    <property type="project" value="UniProtKB-EC"/>
</dbReference>
<dbReference type="PANTHER" id="PTHR11647">
    <property type="entry name" value="HYDRANTOINASE/DIHYDROPYRIMIDINASE FAMILY MEMBER"/>
    <property type="match status" value="1"/>
</dbReference>
<evidence type="ECO:0000256" key="5">
    <source>
        <dbReference type="PIRSR" id="PIRSR611778-50"/>
    </source>
</evidence>
<keyword evidence="3" id="KW-0479">Metal-binding</keyword>
<evidence type="ECO:0000256" key="3">
    <source>
        <dbReference type="ARBA" id="ARBA00022723"/>
    </source>
</evidence>
<dbReference type="InterPro" id="IPR011059">
    <property type="entry name" value="Metal-dep_hydrolase_composite"/>
</dbReference>
<dbReference type="InterPro" id="IPR006680">
    <property type="entry name" value="Amidohydro-rel"/>
</dbReference>
<evidence type="ECO:0000259" key="6">
    <source>
        <dbReference type="Pfam" id="PF01979"/>
    </source>
</evidence>
<evidence type="ECO:0000313" key="8">
    <source>
        <dbReference type="Proteomes" id="UP000284841"/>
    </source>
</evidence>
<reference evidence="7 8" key="1">
    <citation type="submission" date="2018-08" db="EMBL/GenBank/DDBJ databases">
        <title>A genome reference for cultivated species of the human gut microbiota.</title>
        <authorList>
            <person name="Zou Y."/>
            <person name="Xue W."/>
            <person name="Luo G."/>
        </authorList>
    </citation>
    <scope>NUCLEOTIDE SEQUENCE [LARGE SCALE GENOMIC DNA]</scope>
    <source>
        <strain evidence="7 8">AM07-24</strain>
    </source>
</reference>
<dbReference type="AlphaFoldDB" id="A0A415E5R4"/>
<feature type="modified residue" description="N6-carboxylysine" evidence="5">
    <location>
        <position position="150"/>
    </location>
</feature>
<dbReference type="EMBL" id="QRMS01000001">
    <property type="protein sequence ID" value="RHJ89059.1"/>
    <property type="molecule type" value="Genomic_DNA"/>
</dbReference>
<dbReference type="Proteomes" id="UP000284841">
    <property type="component" value="Unassembled WGS sequence"/>
</dbReference>
<dbReference type="OrthoDB" id="9765462at2"/>
<dbReference type="InterPro" id="IPR011778">
    <property type="entry name" value="Hydantoinase/dihydroPyrase"/>
</dbReference>
<dbReference type="GO" id="GO:0046872">
    <property type="term" value="F:metal ion binding"/>
    <property type="evidence" value="ECO:0007669"/>
    <property type="project" value="UniProtKB-KW"/>
</dbReference>
<protein>
    <submittedName>
        <fullName evidence="7">Dihydropyrimidinase</fullName>
        <ecNumber evidence="7">3.5.2.2</ecNumber>
    </submittedName>
</protein>
<dbReference type="SUPFAM" id="SSF51338">
    <property type="entry name" value="Composite domain of metallo-dependent hydrolases"/>
    <property type="match status" value="1"/>
</dbReference>
<proteinExistence type="inferred from homology"/>
<dbReference type="SUPFAM" id="SSF51556">
    <property type="entry name" value="Metallo-dependent hydrolases"/>
    <property type="match status" value="1"/>
</dbReference>
<comment type="caution">
    <text evidence="7">The sequence shown here is derived from an EMBL/GenBank/DDBJ whole genome shotgun (WGS) entry which is preliminary data.</text>
</comment>
<dbReference type="NCBIfam" id="TIGR02033">
    <property type="entry name" value="D-hydantoinase"/>
    <property type="match status" value="1"/>
</dbReference>
<evidence type="ECO:0000256" key="2">
    <source>
        <dbReference type="ARBA" id="ARBA00008829"/>
    </source>
</evidence>
<gene>
    <name evidence="7" type="primary">hydA</name>
    <name evidence="7" type="ORF">DW099_00330</name>
</gene>
<evidence type="ECO:0000313" key="7">
    <source>
        <dbReference type="EMBL" id="RHJ89059.1"/>
    </source>
</evidence>
<dbReference type="EC" id="3.5.2.2" evidence="7"/>
<feature type="domain" description="Amidohydrolase-related" evidence="6">
    <location>
        <begin position="49"/>
        <end position="438"/>
    </location>
</feature>
<name>A0A415E5R4_9FIRM</name>
<evidence type="ECO:0000256" key="1">
    <source>
        <dbReference type="ARBA" id="ARBA00001947"/>
    </source>
</evidence>
<dbReference type="InterPro" id="IPR032466">
    <property type="entry name" value="Metal_Hydrolase"/>
</dbReference>
<comment type="PTM">
    <text evidence="5">Carbamylation allows a single lysine to coordinate two divalent metal cations.</text>
</comment>
<dbReference type="Pfam" id="PF01979">
    <property type="entry name" value="Amidohydro_1"/>
    <property type="match status" value="1"/>
</dbReference>
<dbReference type="InterPro" id="IPR050378">
    <property type="entry name" value="Metallo-dep_Hydrolases_sf"/>
</dbReference>
<evidence type="ECO:0000256" key="4">
    <source>
        <dbReference type="ARBA" id="ARBA00022801"/>
    </source>
</evidence>
<accession>A0A415E5R4</accession>